<keyword evidence="1" id="KW-1133">Transmembrane helix</keyword>
<reference evidence="2 3" key="1">
    <citation type="submission" date="2020-08" db="EMBL/GenBank/DDBJ databases">
        <title>Genomic Encyclopedia of Type Strains, Phase III (KMG-III): the genomes of soil and plant-associated and newly described type strains.</title>
        <authorList>
            <person name="Whitman W."/>
        </authorList>
    </citation>
    <scope>NUCLEOTIDE SEQUENCE [LARGE SCALE GENOMIC DNA]</scope>
    <source>
        <strain evidence="2 3">CECT 8654</strain>
    </source>
</reference>
<feature type="transmembrane region" description="Helical" evidence="1">
    <location>
        <begin position="6"/>
        <end position="27"/>
    </location>
</feature>
<evidence type="ECO:0000313" key="3">
    <source>
        <dbReference type="Proteomes" id="UP000537130"/>
    </source>
</evidence>
<dbReference type="EMBL" id="JACHWY010000002">
    <property type="protein sequence ID" value="MBB3047981.1"/>
    <property type="molecule type" value="Genomic_DNA"/>
</dbReference>
<feature type="transmembrane region" description="Helical" evidence="1">
    <location>
        <begin position="128"/>
        <end position="148"/>
    </location>
</feature>
<dbReference type="AlphaFoldDB" id="A0A7W4W5R3"/>
<feature type="transmembrane region" description="Helical" evidence="1">
    <location>
        <begin position="70"/>
        <end position="92"/>
    </location>
</feature>
<feature type="transmembrane region" description="Helical" evidence="1">
    <location>
        <begin position="160"/>
        <end position="180"/>
    </location>
</feature>
<evidence type="ECO:0000313" key="2">
    <source>
        <dbReference type="EMBL" id="MBB3047981.1"/>
    </source>
</evidence>
<sequence>MKDYTVALALFDYVPIAFTALGMYWLCRSELFGNQTVRKLAIAGAALIISGGLLKASWKLIVASTGEHIVWMNNSLFILMAPGFTLLSYALFTRQSLFVRLRIAVLLTSLVPLIAFIIAIAYPDQRLWFFWLLAMVTLANTATIFMLARTGWFAGDGIISLLYILSFVGTISLSGLARIPEQTAALQWIEESINAVAQGLFFLGSLRLNKRLVENPIR</sequence>
<keyword evidence="1" id="KW-0472">Membrane</keyword>
<protein>
    <submittedName>
        <fullName evidence="2">Uncharacterized protein</fullName>
    </submittedName>
</protein>
<comment type="caution">
    <text evidence="2">The sequence shown here is derived from an EMBL/GenBank/DDBJ whole genome shotgun (WGS) entry which is preliminary data.</text>
</comment>
<name>A0A7W4W5R3_9GAMM</name>
<dbReference type="RefSeq" id="WP_183410729.1">
    <property type="nucleotide sequence ID" value="NZ_JACHWY010000002.1"/>
</dbReference>
<organism evidence="2 3">
    <name type="scientific">Litorivivens lipolytica</name>
    <dbReference type="NCBI Taxonomy" id="1524264"/>
    <lineage>
        <taxon>Bacteria</taxon>
        <taxon>Pseudomonadati</taxon>
        <taxon>Pseudomonadota</taxon>
        <taxon>Gammaproteobacteria</taxon>
        <taxon>Litorivivens</taxon>
    </lineage>
</organism>
<keyword evidence="3" id="KW-1185">Reference proteome</keyword>
<evidence type="ECO:0000256" key="1">
    <source>
        <dbReference type="SAM" id="Phobius"/>
    </source>
</evidence>
<feature type="transmembrane region" description="Helical" evidence="1">
    <location>
        <begin position="104"/>
        <end position="122"/>
    </location>
</feature>
<gene>
    <name evidence="2" type="ORF">FHR99_002247</name>
</gene>
<dbReference type="Proteomes" id="UP000537130">
    <property type="component" value="Unassembled WGS sequence"/>
</dbReference>
<accession>A0A7W4W5R3</accession>
<keyword evidence="1" id="KW-0812">Transmembrane</keyword>
<proteinExistence type="predicted"/>
<feature type="transmembrane region" description="Helical" evidence="1">
    <location>
        <begin position="39"/>
        <end position="58"/>
    </location>
</feature>